<keyword evidence="4" id="KW-0274">FAD</keyword>
<dbReference type="EMBL" id="JTDI01000006">
    <property type="protein sequence ID" value="KHK89834.1"/>
    <property type="molecule type" value="Genomic_DNA"/>
</dbReference>
<keyword evidence="9" id="KW-1185">Reference proteome</keyword>
<dbReference type="PANTHER" id="PTHR43098:SF4">
    <property type="entry name" value="BLR3857 PROTEIN"/>
    <property type="match status" value="1"/>
</dbReference>
<evidence type="ECO:0000256" key="5">
    <source>
        <dbReference type="ARBA" id="ARBA00022857"/>
    </source>
</evidence>
<evidence type="ECO:0000256" key="4">
    <source>
        <dbReference type="ARBA" id="ARBA00022827"/>
    </source>
</evidence>
<keyword evidence="7 8" id="KW-0503">Monooxygenase</keyword>
<dbReference type="PANTHER" id="PTHR43098">
    <property type="entry name" value="L-ORNITHINE N(5)-MONOOXYGENASE-RELATED"/>
    <property type="match status" value="1"/>
</dbReference>
<keyword evidence="6" id="KW-0560">Oxidoreductase</keyword>
<gene>
    <name evidence="8" type="ORF">LK12_18125</name>
</gene>
<evidence type="ECO:0000313" key="8">
    <source>
        <dbReference type="EMBL" id="KHK89834.1"/>
    </source>
</evidence>
<evidence type="ECO:0000256" key="6">
    <source>
        <dbReference type="ARBA" id="ARBA00023002"/>
    </source>
</evidence>
<evidence type="ECO:0000256" key="7">
    <source>
        <dbReference type="ARBA" id="ARBA00023033"/>
    </source>
</evidence>
<dbReference type="OrthoDB" id="312624at2"/>
<name>A0A0B1ZKG9_9SPHN</name>
<dbReference type="SUPFAM" id="SSF51905">
    <property type="entry name" value="FAD/NAD(P)-binding domain"/>
    <property type="match status" value="1"/>
</dbReference>
<keyword evidence="3" id="KW-0285">Flavoprotein</keyword>
<organism evidence="8 9">
    <name type="scientific">Novosphingobium malaysiense</name>
    <dbReference type="NCBI Taxonomy" id="1348853"/>
    <lineage>
        <taxon>Bacteria</taxon>
        <taxon>Pseudomonadati</taxon>
        <taxon>Pseudomonadota</taxon>
        <taxon>Alphaproteobacteria</taxon>
        <taxon>Sphingomonadales</taxon>
        <taxon>Sphingomonadaceae</taxon>
        <taxon>Novosphingobium</taxon>
    </lineage>
</organism>
<proteinExistence type="inferred from homology"/>
<dbReference type="Gene3D" id="3.50.50.60">
    <property type="entry name" value="FAD/NAD(P)-binding domain"/>
    <property type="match status" value="2"/>
</dbReference>
<dbReference type="FunFam" id="3.50.50.60:FF:000341">
    <property type="entry name" value="Baeyer-Villiger monooxygenase"/>
    <property type="match status" value="1"/>
</dbReference>
<evidence type="ECO:0000256" key="3">
    <source>
        <dbReference type="ARBA" id="ARBA00022630"/>
    </source>
</evidence>
<comment type="caution">
    <text evidence="8">The sequence shown here is derived from an EMBL/GenBank/DDBJ whole genome shotgun (WGS) entry which is preliminary data.</text>
</comment>
<dbReference type="STRING" id="1348853.LK12_18125"/>
<keyword evidence="5" id="KW-0521">NADP</keyword>
<evidence type="ECO:0000256" key="1">
    <source>
        <dbReference type="ARBA" id="ARBA00001974"/>
    </source>
</evidence>
<dbReference type="Proteomes" id="UP000031057">
    <property type="component" value="Unassembled WGS sequence"/>
</dbReference>
<dbReference type="InterPro" id="IPR050775">
    <property type="entry name" value="FAD-binding_Monooxygenases"/>
</dbReference>
<reference evidence="8 9" key="1">
    <citation type="submission" date="2014-10" db="EMBL/GenBank/DDBJ databases">
        <title>Genome sequence of Novosphingobium malaysiense MUSC 273(T).</title>
        <authorList>
            <person name="Lee L.-H."/>
        </authorList>
    </citation>
    <scope>NUCLEOTIDE SEQUENCE [LARGE SCALE GENOMIC DNA]</scope>
    <source>
        <strain evidence="8 9">MUSC 273</strain>
    </source>
</reference>
<comment type="cofactor">
    <cofactor evidence="1">
        <name>FAD</name>
        <dbReference type="ChEBI" id="CHEBI:57692"/>
    </cofactor>
</comment>
<comment type="similarity">
    <text evidence="2">Belongs to the FAD-binding monooxygenase family.</text>
</comment>
<dbReference type="GO" id="GO:0004497">
    <property type="term" value="F:monooxygenase activity"/>
    <property type="evidence" value="ECO:0007669"/>
    <property type="project" value="UniProtKB-KW"/>
</dbReference>
<evidence type="ECO:0000313" key="9">
    <source>
        <dbReference type="Proteomes" id="UP000031057"/>
    </source>
</evidence>
<dbReference type="Pfam" id="PF13450">
    <property type="entry name" value="NAD_binding_8"/>
    <property type="match status" value="1"/>
</dbReference>
<accession>A0A0B1ZKG9</accession>
<evidence type="ECO:0000256" key="2">
    <source>
        <dbReference type="ARBA" id="ARBA00010139"/>
    </source>
</evidence>
<dbReference type="AlphaFoldDB" id="A0A0B1ZKG9"/>
<dbReference type="InterPro" id="IPR036188">
    <property type="entry name" value="FAD/NAD-bd_sf"/>
</dbReference>
<dbReference type="RefSeq" id="WP_039287225.1">
    <property type="nucleotide sequence ID" value="NZ_JTDI01000006.1"/>
</dbReference>
<protein>
    <submittedName>
        <fullName evidence="8">Monooxygenase</fullName>
    </submittedName>
</protein>
<dbReference type="PRINTS" id="PR00411">
    <property type="entry name" value="PNDRDTASEI"/>
</dbReference>
<sequence length="593" mass="67587">MTDSNENLGFDPEELAAKYKAERDKRLRTDGNDQYLHMHGQLARYIEDPYTERTERAPIEEDAEVVIMGGGFGGLLAAARLKEAGVEDIRIIEKGGDFGGTWYWNRYPGAACDTESYIYLPLLEELNYMPTEKYARRPEIFAHAQAIGRHYDLYPKAIFQTAITEFRWDEDRSRWLTLTDRGDEIRARFVVMVPGHYQEPKLPGIAGVESFEGHSFHTSRWDFEYTGGDALGGLDRLHDKRVGIIGTGATAIQCVPHVARSAKKLYVFQRTPSAVGERNDQPTDPDWFNQFKPGWQKRRMLNFTGVFAGRIGDADQVSDGWTKPFIEMLRSAAPDMSEEERAEAFQLTDYKIMEGIRHRVEETVKDKQTAEALKPWYNRVCKRPCFHDDYLESFNNPNVELVDTEGRGVERITENAVIVGDKEYEVDCLIYATGFDLSQAAGFPVPIIGRHGEALSQKWKDGAISLHGFHTHGFPNLLIMSTIQSALDANFPNMLEEQSRHIAYILSEAKKRGVTEIEVTEEAEEAWLEEHERHSHITIQTWENCTPSYYNDEGHVSRHLARNGAFGLGPLAFIDILEKWRADGKLEGLELRK</sequence>